<protein>
    <submittedName>
        <fullName evidence="1">Uncharacterized protein</fullName>
    </submittedName>
</protein>
<organism evidence="1 2">
    <name type="scientific">Halopelagius inordinatus</name>
    <dbReference type="NCBI Taxonomy" id="553467"/>
    <lineage>
        <taxon>Archaea</taxon>
        <taxon>Methanobacteriati</taxon>
        <taxon>Methanobacteriota</taxon>
        <taxon>Stenosarchaea group</taxon>
        <taxon>Halobacteria</taxon>
        <taxon>Halobacteriales</taxon>
        <taxon>Haloferacaceae</taxon>
    </lineage>
</organism>
<evidence type="ECO:0000313" key="1">
    <source>
        <dbReference type="EMBL" id="SFF79663.1"/>
    </source>
</evidence>
<proteinExistence type="predicted"/>
<gene>
    <name evidence="1" type="ORF">SAMN04488063_0321</name>
</gene>
<accession>A0A1I2LKN4</accession>
<evidence type="ECO:0000313" key="2">
    <source>
        <dbReference type="Proteomes" id="UP000198876"/>
    </source>
</evidence>
<dbReference type="AlphaFoldDB" id="A0A1I2LKN4"/>
<reference evidence="2" key="1">
    <citation type="submission" date="2016-10" db="EMBL/GenBank/DDBJ databases">
        <authorList>
            <person name="Varghese N."/>
            <person name="Submissions S."/>
        </authorList>
    </citation>
    <scope>NUCLEOTIDE SEQUENCE [LARGE SCALE GENOMIC DNA]</scope>
    <source>
        <strain evidence="2">CGMCC 1.7739</strain>
    </source>
</reference>
<keyword evidence="2" id="KW-1185">Reference proteome</keyword>
<dbReference type="Proteomes" id="UP000198876">
    <property type="component" value="Unassembled WGS sequence"/>
</dbReference>
<name>A0A1I2LKN4_9EURY</name>
<sequence>MGVCDNRVLGRGDGVLVTSMVSVVSSASDYREPRVRVESDGRAAVGGKGRGE</sequence>
<dbReference type="EMBL" id="FOOQ01000001">
    <property type="protein sequence ID" value="SFF79663.1"/>
    <property type="molecule type" value="Genomic_DNA"/>
</dbReference>